<dbReference type="EMBL" id="FUYC01000004">
    <property type="protein sequence ID" value="SKA79849.1"/>
    <property type="molecule type" value="Genomic_DNA"/>
</dbReference>
<keyword evidence="3" id="KW-1185">Reference proteome</keyword>
<dbReference type="AlphaFoldDB" id="A0A1T4WRH0"/>
<evidence type="ECO:0000313" key="3">
    <source>
        <dbReference type="Proteomes" id="UP000190027"/>
    </source>
</evidence>
<name>A0A1T4WRH0_9BACT</name>
<evidence type="ECO:0000313" key="2">
    <source>
        <dbReference type="EMBL" id="SKA79849.1"/>
    </source>
</evidence>
<dbReference type="Proteomes" id="UP000190027">
    <property type="component" value="Unassembled WGS sequence"/>
</dbReference>
<keyword evidence="1" id="KW-1133">Transmembrane helix</keyword>
<protein>
    <submittedName>
        <fullName evidence="2">Uncharacterized protein</fullName>
    </submittedName>
</protein>
<reference evidence="2 3" key="1">
    <citation type="submission" date="2017-02" db="EMBL/GenBank/DDBJ databases">
        <authorList>
            <person name="Peterson S.W."/>
        </authorList>
    </citation>
    <scope>NUCLEOTIDE SEQUENCE [LARGE SCALE GENOMIC DNA]</scope>
    <source>
        <strain evidence="2 3">DSM 16080</strain>
    </source>
</reference>
<feature type="transmembrane region" description="Helical" evidence="1">
    <location>
        <begin position="16"/>
        <end position="36"/>
    </location>
</feature>
<keyword evidence="1" id="KW-0472">Membrane</keyword>
<keyword evidence="1" id="KW-0812">Transmembrane</keyword>
<dbReference type="RefSeq" id="WP_200806772.1">
    <property type="nucleotide sequence ID" value="NZ_FUYC01000004.1"/>
</dbReference>
<accession>A0A1T4WRH0</accession>
<gene>
    <name evidence="2" type="ORF">SAMN02745704_01268</name>
</gene>
<evidence type="ECO:0000256" key="1">
    <source>
        <dbReference type="SAM" id="Phobius"/>
    </source>
</evidence>
<sequence length="47" mass="5328">MIGELLHGMAQSTTQGFIGVSLIFVYLAWIVSIAMIRIKETKQEEHH</sequence>
<organism evidence="2 3">
    <name type="scientific">Paucidesulfovibrio gracilis DSM 16080</name>
    <dbReference type="NCBI Taxonomy" id="1121449"/>
    <lineage>
        <taxon>Bacteria</taxon>
        <taxon>Pseudomonadati</taxon>
        <taxon>Thermodesulfobacteriota</taxon>
        <taxon>Desulfovibrionia</taxon>
        <taxon>Desulfovibrionales</taxon>
        <taxon>Desulfovibrionaceae</taxon>
        <taxon>Paucidesulfovibrio</taxon>
    </lineage>
</organism>
<proteinExistence type="predicted"/>